<evidence type="ECO:0000259" key="1">
    <source>
        <dbReference type="Pfam" id="PF09643"/>
    </source>
</evidence>
<dbReference type="SUPFAM" id="SSF159006">
    <property type="entry name" value="YopX-like"/>
    <property type="match status" value="1"/>
</dbReference>
<gene>
    <name evidence="2" type="ORF">GCM10007971_32390</name>
</gene>
<reference evidence="2" key="2">
    <citation type="submission" date="2020-09" db="EMBL/GenBank/DDBJ databases">
        <authorList>
            <person name="Sun Q."/>
            <person name="Ohkuma M."/>
        </authorList>
    </citation>
    <scope>NUCLEOTIDE SEQUENCE</scope>
    <source>
        <strain evidence="2">JCM 17251</strain>
    </source>
</reference>
<evidence type="ECO:0000313" key="2">
    <source>
        <dbReference type="EMBL" id="GGN64467.1"/>
    </source>
</evidence>
<evidence type="ECO:0000313" key="3">
    <source>
        <dbReference type="Proteomes" id="UP000624041"/>
    </source>
</evidence>
<dbReference type="RefSeq" id="WP_188858876.1">
    <property type="nucleotide sequence ID" value="NZ_BMOS01000031.1"/>
</dbReference>
<dbReference type="Gene3D" id="2.30.30.290">
    <property type="entry name" value="YopX-like domains"/>
    <property type="match status" value="1"/>
</dbReference>
<dbReference type="InterPro" id="IPR019096">
    <property type="entry name" value="YopX_protein"/>
</dbReference>
<protein>
    <recommendedName>
        <fullName evidence="1">YopX protein domain-containing protein</fullName>
    </recommendedName>
</protein>
<dbReference type="EMBL" id="BMOS01000031">
    <property type="protein sequence ID" value="GGN64467.1"/>
    <property type="molecule type" value="Genomic_DNA"/>
</dbReference>
<reference evidence="2" key="1">
    <citation type="journal article" date="2014" name="Int. J. Syst. Evol. Microbiol.">
        <title>Complete genome sequence of Corynebacterium casei LMG S-19264T (=DSM 44701T), isolated from a smear-ripened cheese.</title>
        <authorList>
            <consortium name="US DOE Joint Genome Institute (JGI-PGF)"/>
            <person name="Walter F."/>
            <person name="Albersmeier A."/>
            <person name="Kalinowski J."/>
            <person name="Ruckert C."/>
        </authorList>
    </citation>
    <scope>NUCLEOTIDE SEQUENCE</scope>
    <source>
        <strain evidence="2">JCM 17251</strain>
    </source>
</reference>
<accession>A0A917Y2S0</accession>
<organism evidence="2 3">
    <name type="scientific">Oceanobacillus indicireducens</name>
    <dbReference type="NCBI Taxonomy" id="1004261"/>
    <lineage>
        <taxon>Bacteria</taxon>
        <taxon>Bacillati</taxon>
        <taxon>Bacillota</taxon>
        <taxon>Bacilli</taxon>
        <taxon>Bacillales</taxon>
        <taxon>Bacillaceae</taxon>
        <taxon>Oceanobacillus</taxon>
    </lineage>
</organism>
<dbReference type="Proteomes" id="UP000624041">
    <property type="component" value="Unassembled WGS sequence"/>
</dbReference>
<dbReference type="InterPro" id="IPR023385">
    <property type="entry name" value="YopX-like_C"/>
</dbReference>
<proteinExistence type="predicted"/>
<keyword evidence="3" id="KW-1185">Reference proteome</keyword>
<dbReference type="Pfam" id="PF09643">
    <property type="entry name" value="YopX"/>
    <property type="match status" value="1"/>
</dbReference>
<dbReference type="AlphaFoldDB" id="A0A917Y2S0"/>
<sequence length="145" mass="16813">MREIKFRGKSKFKDVWHYGSLINNAFFLRSDDSAIPYILDTDDIDYDNFVDIAEQLDDFEVIPESVGQSPSLKDKNRKVIYENDIADFGDVQGVIKKGAWYWFVEIIGYDEIIHFDDIADENDMTIEGEVIGNTIDNPELLEVYE</sequence>
<comment type="caution">
    <text evidence="2">The sequence shown here is derived from an EMBL/GenBank/DDBJ whole genome shotgun (WGS) entry which is preliminary data.</text>
</comment>
<feature type="domain" description="YopX protein" evidence="1">
    <location>
        <begin position="5"/>
        <end position="142"/>
    </location>
</feature>
<name>A0A917Y2S0_9BACI</name>